<evidence type="ECO:0000256" key="1">
    <source>
        <dbReference type="SAM" id="Phobius"/>
    </source>
</evidence>
<reference evidence="2" key="2">
    <citation type="submission" date="2020-05" db="UniProtKB">
        <authorList>
            <consortium name="EnsemblMetazoa"/>
        </authorList>
    </citation>
    <scope>IDENTIFICATION</scope>
    <source>
        <strain evidence="2">IAEA</strain>
    </source>
</reference>
<dbReference type="AlphaFoldDB" id="A0A1A9WEH2"/>
<accession>A0A1A9WEH2</accession>
<keyword evidence="1" id="KW-0812">Transmembrane</keyword>
<keyword evidence="3" id="KW-1185">Reference proteome</keyword>
<dbReference type="VEuPathDB" id="VectorBase:GBRI016682"/>
<reference evidence="3" key="1">
    <citation type="submission" date="2014-03" db="EMBL/GenBank/DDBJ databases">
        <authorList>
            <person name="Aksoy S."/>
            <person name="Warren W."/>
            <person name="Wilson R.K."/>
        </authorList>
    </citation>
    <scope>NUCLEOTIDE SEQUENCE [LARGE SCALE GENOMIC DNA]</scope>
    <source>
        <strain evidence="3">IAEA</strain>
    </source>
</reference>
<evidence type="ECO:0000313" key="2">
    <source>
        <dbReference type="EnsemblMetazoa" id="GBRI016682-PA"/>
    </source>
</evidence>
<dbReference type="EnsemblMetazoa" id="GBRI016682-RA">
    <property type="protein sequence ID" value="GBRI016682-PA"/>
    <property type="gene ID" value="GBRI016682"/>
</dbReference>
<proteinExistence type="predicted"/>
<keyword evidence="1" id="KW-0472">Membrane</keyword>
<protein>
    <submittedName>
        <fullName evidence="2">Uncharacterized protein</fullName>
    </submittedName>
</protein>
<keyword evidence="1" id="KW-1133">Transmembrane helix</keyword>
<evidence type="ECO:0000313" key="3">
    <source>
        <dbReference type="Proteomes" id="UP000091820"/>
    </source>
</evidence>
<name>A0A1A9WEH2_9MUSC</name>
<feature type="transmembrane region" description="Helical" evidence="1">
    <location>
        <begin position="152"/>
        <end position="174"/>
    </location>
</feature>
<dbReference type="Proteomes" id="UP000091820">
    <property type="component" value="Unassembled WGS sequence"/>
</dbReference>
<sequence length="204" mass="23384">MNLFRYALNTEKRHPSKSSLYPYPHFSMGPNIENFEEIKLDDNYLKSLMNDVEVSQWRSRAVKVKDNSKTLYSTITHLTILSKPAVQQILEFSKELRKLLLSRYYKNDNSKKPSITFQLTIQLHQQGGHYMAMTAFRSGTAINSFTRQEQNLVTAIGPTVFMVVAIIGVLLLLIRSLNSQSLENFECSISDKQQATCDNLSVIR</sequence>
<organism evidence="2 3">
    <name type="scientific">Glossina brevipalpis</name>
    <dbReference type="NCBI Taxonomy" id="37001"/>
    <lineage>
        <taxon>Eukaryota</taxon>
        <taxon>Metazoa</taxon>
        <taxon>Ecdysozoa</taxon>
        <taxon>Arthropoda</taxon>
        <taxon>Hexapoda</taxon>
        <taxon>Insecta</taxon>
        <taxon>Pterygota</taxon>
        <taxon>Neoptera</taxon>
        <taxon>Endopterygota</taxon>
        <taxon>Diptera</taxon>
        <taxon>Brachycera</taxon>
        <taxon>Muscomorpha</taxon>
        <taxon>Hippoboscoidea</taxon>
        <taxon>Glossinidae</taxon>
        <taxon>Glossina</taxon>
    </lineage>
</organism>